<dbReference type="GO" id="GO:0005730">
    <property type="term" value="C:nucleolus"/>
    <property type="evidence" value="ECO:0007669"/>
    <property type="project" value="InterPro"/>
</dbReference>
<evidence type="ECO:0000256" key="3">
    <source>
        <dbReference type="SAM" id="MobiDB-lite"/>
    </source>
</evidence>
<sequence length="1173" mass="129974">MSTTLPLFWHLSSGSTKQRIDASVKLVGALEQFQVQFVPKDPLEVSGSDDEGEGDDETRTDQIDVLNAHDVSYSIRRLIRGLASPRESSRLGFAVALTELLSRLDTVTCSQILALLTDATKPQGSMTGQEERDVIFARLFGLTAIIQSGLIVRTKPLPFSASSETSASSVASFREAVSNLIALGEKKSWLRESAWWSLGLAIDALNASDVPWKAGALDATAECVFSENTAWSPEKVAITLKLQSINPDRNWRKLLCPTFKTPDLLASTNLLTLGRILKETGTEADSESVPKSAASSWKPQLHFVWSFILDQLLPGPNSTVFTKGSFQEFFRVVVDESLFSATSSQERKYSGFQVFQKALPRVTESIMPMLFTKNFMRSWINHLSHPDRYLHKVARQVATDIQAFVQKQPQLGFALILQLTGVNGSQQFDKLTKSRTVESILTSMDGDGIKSYISHLIAQVNPPTDQEDSDVQVINLRRAWIIDQLSALIRNGAVPKEDAWIMSILDWLTVNGLFIVKKKSEKSPFLGLHKIPSPPFSDLLRQQCRTRLLGCLADLSGQTRSLKLSDDRAIKCPAIASDGEFWVSKIITTIEQLKADPKRVTLLADSDEDDTTLHSKVKNTVGKLRGVSGAQSEAAKGVEFLLLGTLLLHYAEEQPDLDTATLEDCLDASTRMFFLNAKSKSKKLREEAETPEDAPLEPVDLMVDTIIGFLEKSTAYMRAIGNQVFSLLSSSVQGTTIDLILSQLERRDPSELARDGESGDGDTADEEAGSDSESEVSDDMGEESSDGEVDLELRHKIEEALRINGVVAATGDSDDDSEEEPMDDEQMLAVDEQLAQVFRMRESEKKGKKVDAQREATHFKNRVLDLVDTFAKKEPTSPHIIALLLPLVELSTGTSSDERHLTDKAKGILRSRIAKSKEGPSHANVEEVKLAMNQLHTRARKMHSPELLATLSQCSLYVTKVLIEADVQEAVLDAYRESLEDFTTRKNSALNNSFFLDAIRRYPSTMWMLRQDVLSLSSKAVNGYRRSQSLQLLQALVTRLPPATNQQETIDFMLSFRDVLVQSVTDACEEKIVMTPQQMKDLLKLGSFGVRQTQRVASEAEARKVWNPEAWGMIGQQLANSERFKGSVGLQKMCQKLSGSQTQPASAKRKAVTDTSGEAEVDPPKVKRKKTRN</sequence>
<comment type="caution">
    <text evidence="4">The sequence shown here is derived from an EMBL/GenBank/DDBJ whole genome shotgun (WGS) entry which is preliminary data.</text>
</comment>
<dbReference type="PANTHER" id="PTHR13213:SF2">
    <property type="entry name" value="MYB-BINDING PROTEIN 1A"/>
    <property type="match status" value="1"/>
</dbReference>
<gene>
    <name evidence="4" type="ORF">DFH07DRAFT_943717</name>
</gene>
<keyword evidence="5" id="KW-1185">Reference proteome</keyword>
<dbReference type="PANTHER" id="PTHR13213">
    <property type="entry name" value="MYB-BINDING PROTEIN 1A FAMILY MEMBER"/>
    <property type="match status" value="1"/>
</dbReference>
<reference evidence="4" key="1">
    <citation type="submission" date="2023-03" db="EMBL/GenBank/DDBJ databases">
        <title>Massive genome expansion in bonnet fungi (Mycena s.s.) driven by repeated elements and novel gene families across ecological guilds.</title>
        <authorList>
            <consortium name="Lawrence Berkeley National Laboratory"/>
            <person name="Harder C.B."/>
            <person name="Miyauchi S."/>
            <person name="Viragh M."/>
            <person name="Kuo A."/>
            <person name="Thoen E."/>
            <person name="Andreopoulos B."/>
            <person name="Lu D."/>
            <person name="Skrede I."/>
            <person name="Drula E."/>
            <person name="Henrissat B."/>
            <person name="Morin E."/>
            <person name="Kohler A."/>
            <person name="Barry K."/>
            <person name="LaButti K."/>
            <person name="Morin E."/>
            <person name="Salamov A."/>
            <person name="Lipzen A."/>
            <person name="Mereny Z."/>
            <person name="Hegedus B."/>
            <person name="Baldrian P."/>
            <person name="Stursova M."/>
            <person name="Weitz H."/>
            <person name="Taylor A."/>
            <person name="Grigoriev I.V."/>
            <person name="Nagy L.G."/>
            <person name="Martin F."/>
            <person name="Kauserud H."/>
        </authorList>
    </citation>
    <scope>NUCLEOTIDE SEQUENCE</scope>
    <source>
        <strain evidence="4">CBHHK188m</strain>
    </source>
</reference>
<feature type="region of interest" description="Disordered" evidence="3">
    <location>
        <begin position="748"/>
        <end position="788"/>
    </location>
</feature>
<feature type="compositionally biased region" description="Basic and acidic residues" evidence="3">
    <location>
        <begin position="748"/>
        <end position="757"/>
    </location>
</feature>
<feature type="region of interest" description="Disordered" evidence="3">
    <location>
        <begin position="805"/>
        <end position="825"/>
    </location>
</feature>
<dbReference type="GO" id="GO:0000182">
    <property type="term" value="F:rDNA binding"/>
    <property type="evidence" value="ECO:0007669"/>
    <property type="project" value="TreeGrafter"/>
</dbReference>
<dbReference type="AlphaFoldDB" id="A0AAD7N0R1"/>
<accession>A0AAD7N0R1</accession>
<evidence type="ECO:0000256" key="2">
    <source>
        <dbReference type="ARBA" id="ARBA00023242"/>
    </source>
</evidence>
<dbReference type="InterPro" id="IPR007015">
    <property type="entry name" value="DNA_pol_V/MYBBP1A"/>
</dbReference>
<evidence type="ECO:0000313" key="4">
    <source>
        <dbReference type="EMBL" id="KAJ7740748.1"/>
    </source>
</evidence>
<feature type="compositionally biased region" description="Acidic residues" evidence="3">
    <location>
        <begin position="47"/>
        <end position="56"/>
    </location>
</feature>
<feature type="region of interest" description="Disordered" evidence="3">
    <location>
        <begin position="1135"/>
        <end position="1173"/>
    </location>
</feature>
<comment type="subcellular location">
    <subcellularLocation>
        <location evidence="1">Nucleus</location>
    </subcellularLocation>
</comment>
<dbReference type="Pfam" id="PF04931">
    <property type="entry name" value="DNA_pol_phi"/>
    <property type="match status" value="1"/>
</dbReference>
<feature type="region of interest" description="Disordered" evidence="3">
    <location>
        <begin position="41"/>
        <end position="61"/>
    </location>
</feature>
<name>A0AAD7N0R1_9AGAR</name>
<feature type="compositionally biased region" description="Acidic residues" evidence="3">
    <location>
        <begin position="812"/>
        <end position="825"/>
    </location>
</feature>
<dbReference type="Proteomes" id="UP001215280">
    <property type="component" value="Unassembled WGS sequence"/>
</dbReference>
<evidence type="ECO:0000256" key="1">
    <source>
        <dbReference type="ARBA" id="ARBA00004123"/>
    </source>
</evidence>
<organism evidence="4 5">
    <name type="scientific">Mycena maculata</name>
    <dbReference type="NCBI Taxonomy" id="230809"/>
    <lineage>
        <taxon>Eukaryota</taxon>
        <taxon>Fungi</taxon>
        <taxon>Dikarya</taxon>
        <taxon>Basidiomycota</taxon>
        <taxon>Agaricomycotina</taxon>
        <taxon>Agaricomycetes</taxon>
        <taxon>Agaricomycetidae</taxon>
        <taxon>Agaricales</taxon>
        <taxon>Marasmiineae</taxon>
        <taxon>Mycenaceae</taxon>
        <taxon>Mycena</taxon>
    </lineage>
</organism>
<protein>
    <submittedName>
        <fullName evidence="4">DNA polymerase phi-domain-containing protein</fullName>
    </submittedName>
</protein>
<feature type="compositionally biased region" description="Acidic residues" evidence="3">
    <location>
        <begin position="758"/>
        <end position="788"/>
    </location>
</feature>
<proteinExistence type="predicted"/>
<keyword evidence="2" id="KW-0539">Nucleus</keyword>
<dbReference type="EMBL" id="JARJLG010000126">
    <property type="protein sequence ID" value="KAJ7740748.1"/>
    <property type="molecule type" value="Genomic_DNA"/>
</dbReference>
<dbReference type="GO" id="GO:0006355">
    <property type="term" value="P:regulation of DNA-templated transcription"/>
    <property type="evidence" value="ECO:0007669"/>
    <property type="project" value="InterPro"/>
</dbReference>
<evidence type="ECO:0000313" key="5">
    <source>
        <dbReference type="Proteomes" id="UP001215280"/>
    </source>
</evidence>